<dbReference type="Proteomes" id="UP000245609">
    <property type="component" value="Unassembled WGS sequence"/>
</dbReference>
<dbReference type="GO" id="GO:0005743">
    <property type="term" value="C:mitochondrial inner membrane"/>
    <property type="evidence" value="ECO:0007669"/>
    <property type="project" value="TreeGrafter"/>
</dbReference>
<protein>
    <submittedName>
        <fullName evidence="2">Uncharacterized protein</fullName>
    </submittedName>
</protein>
<evidence type="ECO:0000313" key="3">
    <source>
        <dbReference type="Proteomes" id="UP000245609"/>
    </source>
</evidence>
<dbReference type="OrthoDB" id="17089at2759"/>
<dbReference type="GO" id="GO:0033615">
    <property type="term" value="P:mitochondrial proton-transporting ATP synthase complex assembly"/>
    <property type="evidence" value="ECO:0007669"/>
    <property type="project" value="TreeGrafter"/>
</dbReference>
<dbReference type="PANTHER" id="PTHR28106">
    <property type="entry name" value="MITOCHONDRIAL ATPASE COMPLEX SUBUNIT ATP10"/>
    <property type="match status" value="1"/>
</dbReference>
<organism evidence="2 3">
    <name type="scientific">Smittium megazygosporum</name>
    <dbReference type="NCBI Taxonomy" id="133381"/>
    <lineage>
        <taxon>Eukaryota</taxon>
        <taxon>Fungi</taxon>
        <taxon>Fungi incertae sedis</taxon>
        <taxon>Zoopagomycota</taxon>
        <taxon>Kickxellomycotina</taxon>
        <taxon>Harpellomycetes</taxon>
        <taxon>Harpellales</taxon>
        <taxon>Legeriomycetaceae</taxon>
        <taxon>Smittium</taxon>
    </lineage>
</organism>
<reference evidence="2 3" key="1">
    <citation type="journal article" date="2018" name="MBio">
        <title>Comparative Genomics Reveals the Core Gene Toolbox for the Fungus-Insect Symbiosis.</title>
        <authorList>
            <person name="Wang Y."/>
            <person name="Stata M."/>
            <person name="Wang W."/>
            <person name="Stajich J.E."/>
            <person name="White M.M."/>
            <person name="Moncalvo J.M."/>
        </authorList>
    </citation>
    <scope>NUCLEOTIDE SEQUENCE [LARGE SCALE GENOMIC DNA]</scope>
    <source>
        <strain evidence="2 3">SC-DP-2</strain>
    </source>
</reference>
<comment type="caution">
    <text evidence="2">The sequence shown here is derived from an EMBL/GenBank/DDBJ whole genome shotgun (WGS) entry which is preliminary data.</text>
</comment>
<feature type="compositionally biased region" description="Polar residues" evidence="1">
    <location>
        <begin position="71"/>
        <end position="91"/>
    </location>
</feature>
<dbReference type="PANTHER" id="PTHR28106:SF1">
    <property type="entry name" value="MITOCHONDRIAL ATPASE COMPLEX SUBUNIT ATP10"/>
    <property type="match status" value="1"/>
</dbReference>
<dbReference type="InterPro" id="IPR007849">
    <property type="entry name" value="ATP10"/>
</dbReference>
<name>A0A2T9ZED9_9FUNG</name>
<dbReference type="STRING" id="133381.A0A2T9ZED9"/>
<keyword evidence="3" id="KW-1185">Reference proteome</keyword>
<accession>A0A2T9ZED9</accession>
<dbReference type="Pfam" id="PF05176">
    <property type="entry name" value="ATP-synt_10"/>
    <property type="match status" value="1"/>
</dbReference>
<feature type="region of interest" description="Disordered" evidence="1">
    <location>
        <begin position="66"/>
        <end position="94"/>
    </location>
</feature>
<evidence type="ECO:0000256" key="1">
    <source>
        <dbReference type="SAM" id="MobiDB-lite"/>
    </source>
</evidence>
<sequence>MLRVKPLWAKTLFNCRPISCNFCTSGIQLAKNSQRKKSLQNKNLNPSVSINSSNTASASATIQAATLPDGNKNSNTTIVSQNSSSVQAGQTKETENIQRNIIKPGTPVGSLTPGFEVFNRNSKSFKENLHLKKFGPKLFEATAELIPEKRALYMPRLQCKSLLGNQQEISLFLKGKISLVVFEFAKFAEPHAKSYIEPFESIFKENPKVNLVQLNIEENMLKAFILKTFLGYIRATIPKYRQNSYFTHFGSINTIKQQLGIANKFLGYCFLVDKNTKIRWYANGLATKQEQETLIKLTHSLLKS</sequence>
<proteinExistence type="predicted"/>
<dbReference type="Gene3D" id="3.40.30.10">
    <property type="entry name" value="Glutaredoxin"/>
    <property type="match status" value="1"/>
</dbReference>
<evidence type="ECO:0000313" key="2">
    <source>
        <dbReference type="EMBL" id="PVV02920.1"/>
    </source>
</evidence>
<dbReference type="AlphaFoldDB" id="A0A2T9ZED9"/>
<dbReference type="EMBL" id="MBFS01000301">
    <property type="protein sequence ID" value="PVV02920.1"/>
    <property type="molecule type" value="Genomic_DNA"/>
</dbReference>
<gene>
    <name evidence="2" type="ORF">BB560_002621</name>
</gene>